<feature type="domain" description="Sulfotransferase" evidence="3">
    <location>
        <begin position="5"/>
        <end position="190"/>
    </location>
</feature>
<evidence type="ECO:0000256" key="2">
    <source>
        <dbReference type="ARBA" id="ARBA00023180"/>
    </source>
</evidence>
<name>B4VTG6_9CYAN</name>
<dbReference type="OrthoDB" id="9797480at2"/>
<accession>B4VTG6</accession>
<dbReference type="Pfam" id="PF00685">
    <property type="entry name" value="Sulfotransfer_1"/>
    <property type="match status" value="1"/>
</dbReference>
<protein>
    <submittedName>
        <fullName evidence="4">Sulfotransferase domain superfamily</fullName>
    </submittedName>
</protein>
<evidence type="ECO:0000259" key="3">
    <source>
        <dbReference type="Pfam" id="PF00685"/>
    </source>
</evidence>
<dbReference type="GO" id="GO:0008146">
    <property type="term" value="F:sulfotransferase activity"/>
    <property type="evidence" value="ECO:0007669"/>
    <property type="project" value="InterPro"/>
</dbReference>
<organism evidence="4 5">
    <name type="scientific">Coleofasciculus chthonoplastes PCC 7420</name>
    <dbReference type="NCBI Taxonomy" id="118168"/>
    <lineage>
        <taxon>Bacteria</taxon>
        <taxon>Bacillati</taxon>
        <taxon>Cyanobacteriota</taxon>
        <taxon>Cyanophyceae</taxon>
        <taxon>Coleofasciculales</taxon>
        <taxon>Coleofasciculaceae</taxon>
        <taxon>Coleofasciculus</taxon>
    </lineage>
</organism>
<keyword evidence="1 4" id="KW-0808">Transferase</keyword>
<dbReference type="Proteomes" id="UP000003835">
    <property type="component" value="Unassembled WGS sequence"/>
</dbReference>
<dbReference type="InterPro" id="IPR037359">
    <property type="entry name" value="NST/OST"/>
</dbReference>
<dbReference type="InterPro" id="IPR027417">
    <property type="entry name" value="P-loop_NTPase"/>
</dbReference>
<keyword evidence="5" id="KW-1185">Reference proteome</keyword>
<sequence>MKLNFIIIGAQKSGSTFVQEILSEHPEVFMVPKERPFFEDPDYGKMDFQEFEKLFAEVTTEKAVGMKRPSYYGKFEVPERLYRHFPNIKLILVLRNPIERSISAYYHYMKDGFIPVKNIEEGMVKIINGEYKNTYKRANEIIEFSFYYKHIMHYLKYFNINQIHITLFDNLKKDTLAEISSIFKFLEIDPNYKPKYLDKRPQSGVYSLHSIKIFRLKNYFIYTYNQDRTRVVPKKSNIW</sequence>
<dbReference type="Gene3D" id="3.40.50.300">
    <property type="entry name" value="P-loop containing nucleotide triphosphate hydrolases"/>
    <property type="match status" value="1"/>
</dbReference>
<reference evidence="4 5" key="1">
    <citation type="submission" date="2008-07" db="EMBL/GenBank/DDBJ databases">
        <authorList>
            <person name="Tandeau de Marsac N."/>
            <person name="Ferriera S."/>
            <person name="Johnson J."/>
            <person name="Kravitz S."/>
            <person name="Beeson K."/>
            <person name="Sutton G."/>
            <person name="Rogers Y.-H."/>
            <person name="Friedman R."/>
            <person name="Frazier M."/>
            <person name="Venter J.C."/>
        </authorList>
    </citation>
    <scope>NUCLEOTIDE SEQUENCE [LARGE SCALE GENOMIC DNA]</scope>
    <source>
        <strain evidence="4 5">PCC 7420</strain>
    </source>
</reference>
<evidence type="ECO:0000256" key="1">
    <source>
        <dbReference type="ARBA" id="ARBA00022679"/>
    </source>
</evidence>
<dbReference type="SUPFAM" id="SSF52540">
    <property type="entry name" value="P-loop containing nucleoside triphosphate hydrolases"/>
    <property type="match status" value="1"/>
</dbReference>
<dbReference type="PANTHER" id="PTHR10605">
    <property type="entry name" value="HEPARAN SULFATE SULFOTRANSFERASE"/>
    <property type="match status" value="1"/>
</dbReference>
<dbReference type="AlphaFoldDB" id="B4VTG6"/>
<evidence type="ECO:0000313" key="5">
    <source>
        <dbReference type="Proteomes" id="UP000003835"/>
    </source>
</evidence>
<proteinExistence type="predicted"/>
<dbReference type="InterPro" id="IPR000863">
    <property type="entry name" value="Sulfotransferase_dom"/>
</dbReference>
<dbReference type="eggNOG" id="COG4424">
    <property type="taxonomic scope" value="Bacteria"/>
</dbReference>
<keyword evidence="2" id="KW-0325">Glycoprotein</keyword>
<dbReference type="PANTHER" id="PTHR10605:SF56">
    <property type="entry name" value="BIFUNCTIONAL HEPARAN SULFATE N-DEACETYLASE_N-SULFOTRANSFERASE"/>
    <property type="match status" value="1"/>
</dbReference>
<dbReference type="STRING" id="118168.MC7420_6030"/>
<evidence type="ECO:0000313" key="4">
    <source>
        <dbReference type="EMBL" id="EDX74552.1"/>
    </source>
</evidence>
<dbReference type="RefSeq" id="WP_006101883.1">
    <property type="nucleotide sequence ID" value="NZ_DS989852.1"/>
</dbReference>
<dbReference type="HOGENOM" id="CLU_017703_1_2_3"/>
<gene>
    <name evidence="4" type="ORF">MC7420_6030</name>
</gene>
<dbReference type="EMBL" id="DS989852">
    <property type="protein sequence ID" value="EDX74552.1"/>
    <property type="molecule type" value="Genomic_DNA"/>
</dbReference>